<comment type="caution">
    <text evidence="2">The sequence shown here is derived from an EMBL/GenBank/DDBJ whole genome shotgun (WGS) entry which is preliminary data.</text>
</comment>
<dbReference type="Gene3D" id="3.40.50.1820">
    <property type="entry name" value="alpha/beta hydrolase"/>
    <property type="match status" value="2"/>
</dbReference>
<protein>
    <submittedName>
        <fullName evidence="2">Putative phosphatidylcholine-sterol O-acyltransferase</fullName>
    </submittedName>
</protein>
<keyword evidence="2" id="KW-0012">Acyltransferase</keyword>
<evidence type="ECO:0000313" key="3">
    <source>
        <dbReference type="Proteomes" id="UP000324800"/>
    </source>
</evidence>
<dbReference type="Pfam" id="PF02450">
    <property type="entry name" value="LCAT"/>
    <property type="match status" value="1"/>
</dbReference>
<keyword evidence="1" id="KW-0732">Signal</keyword>
<dbReference type="GO" id="GO:0008374">
    <property type="term" value="F:O-acyltransferase activity"/>
    <property type="evidence" value="ECO:0007669"/>
    <property type="project" value="InterPro"/>
</dbReference>
<organism evidence="2 3">
    <name type="scientific">Streblomastix strix</name>
    <dbReference type="NCBI Taxonomy" id="222440"/>
    <lineage>
        <taxon>Eukaryota</taxon>
        <taxon>Metamonada</taxon>
        <taxon>Preaxostyla</taxon>
        <taxon>Oxymonadida</taxon>
        <taxon>Streblomastigidae</taxon>
        <taxon>Streblomastix</taxon>
    </lineage>
</organism>
<feature type="chain" id="PRO_5023865310" evidence="1">
    <location>
        <begin position="19"/>
        <end position="403"/>
    </location>
</feature>
<evidence type="ECO:0000313" key="2">
    <source>
        <dbReference type="EMBL" id="KAA6382568.1"/>
    </source>
</evidence>
<proteinExistence type="predicted"/>
<accession>A0A5J4VIY9</accession>
<dbReference type="SUPFAM" id="SSF53474">
    <property type="entry name" value="alpha/beta-Hydrolases"/>
    <property type="match status" value="1"/>
</dbReference>
<dbReference type="EMBL" id="SNRW01006712">
    <property type="protein sequence ID" value="KAA6382568.1"/>
    <property type="molecule type" value="Genomic_DNA"/>
</dbReference>
<dbReference type="InterPro" id="IPR003386">
    <property type="entry name" value="LACT/PDAT_acylTrfase"/>
</dbReference>
<dbReference type="OrthoDB" id="190846at2759"/>
<gene>
    <name evidence="2" type="ORF">EZS28_021903</name>
</gene>
<dbReference type="Proteomes" id="UP000324800">
    <property type="component" value="Unassembled WGS sequence"/>
</dbReference>
<dbReference type="InterPro" id="IPR029058">
    <property type="entry name" value="AB_hydrolase_fold"/>
</dbReference>
<dbReference type="PANTHER" id="PTHR11440">
    <property type="entry name" value="LECITHIN-CHOLESTEROL ACYLTRANSFERASE-RELATED"/>
    <property type="match status" value="1"/>
</dbReference>
<evidence type="ECO:0000256" key="1">
    <source>
        <dbReference type="SAM" id="SignalP"/>
    </source>
</evidence>
<reference evidence="2 3" key="1">
    <citation type="submission" date="2019-03" db="EMBL/GenBank/DDBJ databases">
        <title>Single cell metagenomics reveals metabolic interactions within the superorganism composed of flagellate Streblomastix strix and complex community of Bacteroidetes bacteria on its surface.</title>
        <authorList>
            <person name="Treitli S.C."/>
            <person name="Kolisko M."/>
            <person name="Husnik F."/>
            <person name="Keeling P."/>
            <person name="Hampl V."/>
        </authorList>
    </citation>
    <scope>NUCLEOTIDE SEQUENCE [LARGE SCALE GENOMIC DNA]</scope>
    <source>
        <strain evidence="2">ST1C</strain>
    </source>
</reference>
<sequence>MFSLSIILALYLTCLASAEEKINQNKNLSPLVIVPGLGQSRLEYRFRNEGPSAPFRPIWLEKDLIEQNKSLYLDDLKIFYNPETDEYSSSDHVEVRPQEYGGVNGFTILDPKYPETDRFITLVKNLENIGYSVGTSLFGAPYDFRITGPTNAKKFNVFADLQKLIEKAYEMNNRKKVFVFGHSYGCVLTKHFLSTYVSQQWKKQYIDSFISVNGPYGGVAEGLAFIASYRKWVVPGISVEESYNSAKFSAPIQWLLPNKYGYDIENDVILEIPSLNVKITPKNMSWVFKSTGRLDQLKAMNNVKDLRDQLNPPHVKSYVFICTGTDTEGSDVFGDGDNSVSVQSLRVPHLWVNEQEEPVIIKEYTGADHSGILKDGRFWVEVKKILLGGQENDDNIDNNEKEL</sequence>
<keyword evidence="2" id="KW-0808">Transferase</keyword>
<dbReference type="AlphaFoldDB" id="A0A5J4VIY9"/>
<name>A0A5J4VIY9_9EUKA</name>
<feature type="signal peptide" evidence="1">
    <location>
        <begin position="1"/>
        <end position="18"/>
    </location>
</feature>
<dbReference type="GO" id="GO:0006629">
    <property type="term" value="P:lipid metabolic process"/>
    <property type="evidence" value="ECO:0007669"/>
    <property type="project" value="InterPro"/>
</dbReference>